<feature type="region of interest" description="Disordered" evidence="1">
    <location>
        <begin position="405"/>
        <end position="427"/>
    </location>
</feature>
<evidence type="ECO:0000259" key="2">
    <source>
        <dbReference type="Pfam" id="PF13960"/>
    </source>
</evidence>
<evidence type="ECO:0000313" key="3">
    <source>
        <dbReference type="EMBL" id="WMV55346.1"/>
    </source>
</evidence>
<dbReference type="PANTHER" id="PTHR10775:SF177">
    <property type="entry name" value="TNP2, PARTIAL"/>
    <property type="match status" value="1"/>
</dbReference>
<dbReference type="Proteomes" id="UP001234989">
    <property type="component" value="Chromosome 11"/>
</dbReference>
<name>A0AAF0V269_SOLVR</name>
<feature type="domain" description="DUF4218" evidence="2">
    <location>
        <begin position="622"/>
        <end position="734"/>
    </location>
</feature>
<feature type="compositionally biased region" description="Basic and acidic residues" evidence="1">
    <location>
        <begin position="413"/>
        <end position="427"/>
    </location>
</feature>
<dbReference type="Pfam" id="PF02992">
    <property type="entry name" value="Transposase_21"/>
    <property type="match status" value="1"/>
</dbReference>
<protein>
    <recommendedName>
        <fullName evidence="2">DUF4218 domain-containing protein</fullName>
    </recommendedName>
</protein>
<gene>
    <name evidence="3" type="ORF">MTR67_048731</name>
</gene>
<dbReference type="InterPro" id="IPR004242">
    <property type="entry name" value="Transposase_21"/>
</dbReference>
<dbReference type="AlphaFoldDB" id="A0AAF0V269"/>
<evidence type="ECO:0000313" key="4">
    <source>
        <dbReference type="Proteomes" id="UP001234989"/>
    </source>
</evidence>
<accession>A0AAF0V269</accession>
<evidence type="ECO:0000256" key="1">
    <source>
        <dbReference type="SAM" id="MobiDB-lite"/>
    </source>
</evidence>
<dbReference type="InterPro" id="IPR025452">
    <property type="entry name" value="DUF4218"/>
</dbReference>
<proteinExistence type="predicted"/>
<dbReference type="EMBL" id="CP133622">
    <property type="protein sequence ID" value="WMV55346.1"/>
    <property type="molecule type" value="Genomic_DNA"/>
</dbReference>
<organism evidence="3 4">
    <name type="scientific">Solanum verrucosum</name>
    <dbReference type="NCBI Taxonomy" id="315347"/>
    <lineage>
        <taxon>Eukaryota</taxon>
        <taxon>Viridiplantae</taxon>
        <taxon>Streptophyta</taxon>
        <taxon>Embryophyta</taxon>
        <taxon>Tracheophyta</taxon>
        <taxon>Spermatophyta</taxon>
        <taxon>Magnoliopsida</taxon>
        <taxon>eudicotyledons</taxon>
        <taxon>Gunneridae</taxon>
        <taxon>Pentapetalae</taxon>
        <taxon>asterids</taxon>
        <taxon>lamiids</taxon>
        <taxon>Solanales</taxon>
        <taxon>Solanaceae</taxon>
        <taxon>Solanoideae</taxon>
        <taxon>Solaneae</taxon>
        <taxon>Solanum</taxon>
    </lineage>
</organism>
<keyword evidence="4" id="KW-1185">Reference proteome</keyword>
<dbReference type="Pfam" id="PF13960">
    <property type="entry name" value="DUF4218"/>
    <property type="match status" value="1"/>
</dbReference>
<sequence>MGSYMQWIYHGEQSQMRYDNEVIYNEDENEEHDNDDEIQTMLEEVSGRSFANFSDETKTDNNMCGNMSEKEANFFDKLLEEAERELNPGCKKFSKLSFLVKLLHLKVYNQWSNKSFDMLLELLKDAFPIGETLPKSYYDAKNMLQGLGLGYISIHACKNDCMLYWAEHKDRQECPHCATSRWKIDNGKDKKIPHKVLRYFPLKPRLQRLFMSSKTSVDMRWHKEKHLDEANMLRHPADSEAWKEFDKNHQWFAQEPRNIRLGLATDGFNPFGNMSTSYSMWPVVLAPYNLPPWKCMKDPFMIMSLLIPGPQAPRKDIDVYLRPLIDELKELWNDGVETFDASTGKCFKMHVAILWTINDFPTYGNLSGWSTKGYMACPTCNKDASSQKVRSKICYMGHRRHLEPSHSWRRSKKFDGKKENRSKPKELSGDDVLHQLDLLSTYRVGKHSNNKKKKRRPEELNWVRRSILFELPYWKSLKLRHNLDVMHIEKNICESILGTLLNIDGKTKDTHKTRQDLKDMNIRKELWLQHDGSTYTMPAACYVMSKKEKTEFWKFLKSVKFPDGYASNISGCVSVDDGKITRLKSHDYHVLLQRVLPIALRGFLNKDVSLALIELGNFFQRLCCKTLRKDDLEQLERDIIIILCKLEMIFPPAFFDVMVHLAAHLPRKAMYGGPVQYRWMYKIERFLCKLKRYVRNKARPEGSIAEGYIIDECLTFCSMYLTDIETRFNREHRNDDGSSSKYEHVLDIFSKNSRPFRDGIYDVIPKKDFDMARWYVFTNCEEAEPFLQ</sequence>
<dbReference type="PANTHER" id="PTHR10775">
    <property type="entry name" value="OS08G0208400 PROTEIN"/>
    <property type="match status" value="1"/>
</dbReference>
<reference evidence="3" key="1">
    <citation type="submission" date="2023-08" db="EMBL/GenBank/DDBJ databases">
        <title>A de novo genome assembly of Solanum verrucosum Schlechtendal, a Mexican diploid species geographically isolated from the other diploid A-genome species in potato relatives.</title>
        <authorList>
            <person name="Hosaka K."/>
        </authorList>
    </citation>
    <scope>NUCLEOTIDE SEQUENCE</scope>
    <source>
        <tissue evidence="3">Young leaves</tissue>
    </source>
</reference>